<dbReference type="Proteomes" id="UP001472677">
    <property type="component" value="Unassembled WGS sequence"/>
</dbReference>
<proteinExistence type="predicted"/>
<accession>A0ABR2EM40</accession>
<gene>
    <name evidence="1" type="ORF">V6N12_011109</name>
</gene>
<reference evidence="1 2" key="1">
    <citation type="journal article" date="2024" name="G3 (Bethesda)">
        <title>Genome assembly of Hibiscus sabdariffa L. provides insights into metabolisms of medicinal natural products.</title>
        <authorList>
            <person name="Kim T."/>
        </authorList>
    </citation>
    <scope>NUCLEOTIDE SEQUENCE [LARGE SCALE GENOMIC DNA]</scope>
    <source>
        <strain evidence="1">TK-2024</strain>
        <tissue evidence="1">Old leaves</tissue>
    </source>
</reference>
<dbReference type="EMBL" id="JBBPBM010000012">
    <property type="protein sequence ID" value="KAK8563048.1"/>
    <property type="molecule type" value="Genomic_DNA"/>
</dbReference>
<evidence type="ECO:0000313" key="2">
    <source>
        <dbReference type="Proteomes" id="UP001472677"/>
    </source>
</evidence>
<name>A0ABR2EM40_9ROSI</name>
<protein>
    <submittedName>
        <fullName evidence="1">Uncharacterized protein</fullName>
    </submittedName>
</protein>
<sequence>MQLRNEVHKDKFIARNRKTAHRVIEAELFLGPVKQMQKRRMVQVWNRNDESCLLDFSNINHNVAFQHIGRVP</sequence>
<comment type="caution">
    <text evidence="1">The sequence shown here is derived from an EMBL/GenBank/DDBJ whole genome shotgun (WGS) entry which is preliminary data.</text>
</comment>
<keyword evidence="2" id="KW-1185">Reference proteome</keyword>
<organism evidence="1 2">
    <name type="scientific">Hibiscus sabdariffa</name>
    <name type="common">roselle</name>
    <dbReference type="NCBI Taxonomy" id="183260"/>
    <lineage>
        <taxon>Eukaryota</taxon>
        <taxon>Viridiplantae</taxon>
        <taxon>Streptophyta</taxon>
        <taxon>Embryophyta</taxon>
        <taxon>Tracheophyta</taxon>
        <taxon>Spermatophyta</taxon>
        <taxon>Magnoliopsida</taxon>
        <taxon>eudicotyledons</taxon>
        <taxon>Gunneridae</taxon>
        <taxon>Pentapetalae</taxon>
        <taxon>rosids</taxon>
        <taxon>malvids</taxon>
        <taxon>Malvales</taxon>
        <taxon>Malvaceae</taxon>
        <taxon>Malvoideae</taxon>
        <taxon>Hibiscus</taxon>
    </lineage>
</organism>
<evidence type="ECO:0000313" key="1">
    <source>
        <dbReference type="EMBL" id="KAK8563048.1"/>
    </source>
</evidence>